<proteinExistence type="inferred from homology"/>
<dbReference type="EC" id="2.7.1.12" evidence="3 10"/>
<keyword evidence="8" id="KW-0311">Gluconate utilization</keyword>
<comment type="catalytic activity">
    <reaction evidence="9 10">
        <text>D-gluconate + ATP = 6-phospho-D-gluconate + ADP + H(+)</text>
        <dbReference type="Rhea" id="RHEA:19433"/>
        <dbReference type="ChEBI" id="CHEBI:15378"/>
        <dbReference type="ChEBI" id="CHEBI:18391"/>
        <dbReference type="ChEBI" id="CHEBI:30616"/>
        <dbReference type="ChEBI" id="CHEBI:58759"/>
        <dbReference type="ChEBI" id="CHEBI:456216"/>
        <dbReference type="EC" id="2.7.1.12"/>
    </reaction>
</comment>
<dbReference type="PANTHER" id="PTHR43442">
    <property type="entry name" value="GLUCONOKINASE-RELATED"/>
    <property type="match status" value="1"/>
</dbReference>
<dbReference type="OrthoDB" id="9795716at2"/>
<dbReference type="InterPro" id="IPR027417">
    <property type="entry name" value="P-loop_NTPase"/>
</dbReference>
<keyword evidence="4 10" id="KW-0808">Transferase</keyword>
<accession>A0A5P2DT39</accession>
<organism evidence="11 12">
    <name type="scientific">Streptomyces venezuelae</name>
    <dbReference type="NCBI Taxonomy" id="54571"/>
    <lineage>
        <taxon>Bacteria</taxon>
        <taxon>Bacillati</taxon>
        <taxon>Actinomycetota</taxon>
        <taxon>Actinomycetes</taxon>
        <taxon>Kitasatosporales</taxon>
        <taxon>Streptomycetaceae</taxon>
        <taxon>Streptomyces</taxon>
    </lineage>
</organism>
<dbReference type="AlphaFoldDB" id="A0A5P2DT39"/>
<dbReference type="Proteomes" id="UP000324101">
    <property type="component" value="Chromosome"/>
</dbReference>
<dbReference type="NCBIfam" id="TIGR01313">
    <property type="entry name" value="therm_gnt_kin"/>
    <property type="match status" value="1"/>
</dbReference>
<reference evidence="11 12" key="1">
    <citation type="submission" date="2018-05" db="EMBL/GenBank/DDBJ databases">
        <title>Streptomyces venezuelae.</title>
        <authorList>
            <person name="Kim W."/>
            <person name="Lee N."/>
            <person name="Cho B.-K."/>
        </authorList>
    </citation>
    <scope>NUCLEOTIDE SEQUENCE [LARGE SCALE GENOMIC DNA]</scope>
    <source>
        <strain evidence="11 12">ATCC 21018</strain>
    </source>
</reference>
<evidence type="ECO:0000256" key="2">
    <source>
        <dbReference type="ARBA" id="ARBA00008420"/>
    </source>
</evidence>
<dbReference type="SUPFAM" id="SSF52540">
    <property type="entry name" value="P-loop containing nucleoside triphosphate hydrolases"/>
    <property type="match status" value="1"/>
</dbReference>
<dbReference type="EMBL" id="CP029189">
    <property type="protein sequence ID" value="QES58362.1"/>
    <property type="molecule type" value="Genomic_DNA"/>
</dbReference>
<evidence type="ECO:0000256" key="4">
    <source>
        <dbReference type="ARBA" id="ARBA00022679"/>
    </source>
</evidence>
<evidence type="ECO:0000256" key="9">
    <source>
        <dbReference type="ARBA" id="ARBA00048090"/>
    </source>
</evidence>
<dbReference type="InterPro" id="IPR006001">
    <property type="entry name" value="Therm_gnt_kin"/>
</dbReference>
<dbReference type="Gene3D" id="3.40.50.300">
    <property type="entry name" value="P-loop containing nucleotide triphosphate hydrolases"/>
    <property type="match status" value="1"/>
</dbReference>
<evidence type="ECO:0000313" key="12">
    <source>
        <dbReference type="Proteomes" id="UP000324101"/>
    </source>
</evidence>
<evidence type="ECO:0000256" key="10">
    <source>
        <dbReference type="RuleBase" id="RU363066"/>
    </source>
</evidence>
<sequence length="173" mass="18719">MSTQRVIVVMGVAGTGKTTVGQLLAEALGIPYAEGDAFHPAANIAKMSAGNPLDDEDRRPWLDAIGEWLRNSAALRGGVIAASCLKRAYRDRLRTAAPGIVFVHLAGDRPLIEKRMAERKGHFMPTTLLDSQFAALEPLQDDELGVVVEVSGSPQDITERALTALRRLPIHEN</sequence>
<name>A0A5P2DT39_STRVZ</name>
<dbReference type="GO" id="GO:0019521">
    <property type="term" value="P:D-gluconate metabolic process"/>
    <property type="evidence" value="ECO:0007669"/>
    <property type="project" value="UniProtKB-KW"/>
</dbReference>
<dbReference type="Pfam" id="PF13238">
    <property type="entry name" value="AAA_18"/>
    <property type="match status" value="1"/>
</dbReference>
<evidence type="ECO:0000256" key="3">
    <source>
        <dbReference type="ARBA" id="ARBA00012054"/>
    </source>
</evidence>
<gene>
    <name evidence="11" type="ORF">DEJ51_32990</name>
</gene>
<dbReference type="GO" id="GO:0046316">
    <property type="term" value="F:gluconokinase activity"/>
    <property type="evidence" value="ECO:0007669"/>
    <property type="project" value="UniProtKB-EC"/>
</dbReference>
<protein>
    <recommendedName>
        <fullName evidence="3 10">Gluconokinase</fullName>
        <ecNumber evidence="3 10">2.7.1.12</ecNumber>
    </recommendedName>
</protein>
<comment type="pathway">
    <text evidence="1">Carbohydrate acid metabolism.</text>
</comment>
<dbReference type="FunFam" id="3.40.50.300:FF:000522">
    <property type="entry name" value="Gluconokinase"/>
    <property type="match status" value="1"/>
</dbReference>
<evidence type="ECO:0000256" key="7">
    <source>
        <dbReference type="ARBA" id="ARBA00022840"/>
    </source>
</evidence>
<keyword evidence="5 10" id="KW-0547">Nucleotide-binding</keyword>
<evidence type="ECO:0000256" key="8">
    <source>
        <dbReference type="ARBA" id="ARBA00023064"/>
    </source>
</evidence>
<dbReference type="CDD" id="cd02021">
    <property type="entry name" value="GntK"/>
    <property type="match status" value="1"/>
</dbReference>
<dbReference type="GO" id="GO:0005524">
    <property type="term" value="F:ATP binding"/>
    <property type="evidence" value="ECO:0007669"/>
    <property type="project" value="UniProtKB-KW"/>
</dbReference>
<evidence type="ECO:0000256" key="6">
    <source>
        <dbReference type="ARBA" id="ARBA00022777"/>
    </source>
</evidence>
<keyword evidence="7 10" id="KW-0067">ATP-binding</keyword>
<evidence type="ECO:0000256" key="1">
    <source>
        <dbReference type="ARBA" id="ARBA00004761"/>
    </source>
</evidence>
<dbReference type="RefSeq" id="WP_150261279.1">
    <property type="nucleotide sequence ID" value="NZ_CP029189.1"/>
</dbReference>
<dbReference type="PANTHER" id="PTHR43442:SF3">
    <property type="entry name" value="GLUCONOKINASE-RELATED"/>
    <property type="match status" value="1"/>
</dbReference>
<comment type="similarity">
    <text evidence="2 10">Belongs to the gluconokinase GntK/GntV family.</text>
</comment>
<evidence type="ECO:0000256" key="5">
    <source>
        <dbReference type="ARBA" id="ARBA00022741"/>
    </source>
</evidence>
<keyword evidence="6 10" id="KW-0418">Kinase</keyword>
<evidence type="ECO:0000313" key="11">
    <source>
        <dbReference type="EMBL" id="QES58362.1"/>
    </source>
</evidence>
<dbReference type="GO" id="GO:0005737">
    <property type="term" value="C:cytoplasm"/>
    <property type="evidence" value="ECO:0007669"/>
    <property type="project" value="TreeGrafter"/>
</dbReference>